<dbReference type="AlphaFoldDB" id="A0A504YLB3"/>
<dbReference type="EMBL" id="SUNJ01011405">
    <property type="protein sequence ID" value="TPP58908.1"/>
    <property type="molecule type" value="Genomic_DNA"/>
</dbReference>
<evidence type="ECO:0000313" key="6">
    <source>
        <dbReference type="EMBL" id="TPP58908.1"/>
    </source>
</evidence>
<dbReference type="GO" id="GO:0031297">
    <property type="term" value="P:replication fork processing"/>
    <property type="evidence" value="ECO:0007669"/>
    <property type="project" value="TreeGrafter"/>
</dbReference>
<feature type="region of interest" description="Disordered" evidence="5">
    <location>
        <begin position="419"/>
        <end position="450"/>
    </location>
</feature>
<keyword evidence="4" id="KW-0040">ANK repeat</keyword>
<feature type="compositionally biased region" description="Polar residues" evidence="5">
    <location>
        <begin position="559"/>
        <end position="577"/>
    </location>
</feature>
<gene>
    <name evidence="6" type="ORF">FGIG_09491</name>
</gene>
<feature type="compositionally biased region" description="Basic and acidic residues" evidence="5">
    <location>
        <begin position="287"/>
        <end position="298"/>
    </location>
</feature>
<name>A0A504YLB3_FASGI</name>
<evidence type="ECO:0000256" key="5">
    <source>
        <dbReference type="SAM" id="MobiDB-lite"/>
    </source>
</evidence>
<dbReference type="InterPro" id="IPR036770">
    <property type="entry name" value="Ankyrin_rpt-contain_sf"/>
</dbReference>
<dbReference type="GO" id="GO:0043596">
    <property type="term" value="C:nuclear replication fork"/>
    <property type="evidence" value="ECO:0007669"/>
    <property type="project" value="TreeGrafter"/>
</dbReference>
<proteinExistence type="predicted"/>
<dbReference type="SMART" id="SM00248">
    <property type="entry name" value="ANK"/>
    <property type="match status" value="3"/>
</dbReference>
<comment type="caution">
    <text evidence="6">The sequence shown here is derived from an EMBL/GenBank/DDBJ whole genome shotgun (WGS) entry which is preliminary data.</text>
</comment>
<protein>
    <submittedName>
        <fullName evidence="6">Nalp (Nacht leucine rich repeat and pyrin domain containing)</fullName>
    </submittedName>
</protein>
<feature type="compositionally biased region" description="Basic and acidic residues" evidence="5">
    <location>
        <begin position="432"/>
        <end position="442"/>
    </location>
</feature>
<dbReference type="Proteomes" id="UP000316759">
    <property type="component" value="Unassembled WGS sequence"/>
</dbReference>
<dbReference type="PROSITE" id="PS50088">
    <property type="entry name" value="ANK_REPEAT"/>
    <property type="match status" value="3"/>
</dbReference>
<keyword evidence="3" id="KW-0539">Nucleus</keyword>
<evidence type="ECO:0000256" key="2">
    <source>
        <dbReference type="ARBA" id="ARBA00022737"/>
    </source>
</evidence>
<feature type="region of interest" description="Disordered" evidence="5">
    <location>
        <begin position="32"/>
        <end position="82"/>
    </location>
</feature>
<sequence>MEILDELIDYHQEHHNVEQAAQLQQDRISFESIRATSQTSSGRHEKRRRSERTATEGSQVDDDDDETAPLATGDIDDEDVDDEDAVTEFTETLSSDSEIERCVGHADVLDEFHDGHRGKRQGKALCLRTNMKGETPLHVAAISGDMDHVVKLIEVLAHPVNVTDGAGWLPIHEAAFHDRTEVAIYLLDHGARLDDPGCPLDASTPLFEAIHNGSLATALVLVQRGANLWHRNKQGECLPELLDAWQPVRRISSTFAQQRALFERLLSVIKERLGGDYDRWCNQQRDPSSRKTASRDEVDSSCSEDSADSLKPTDNRKQRKLQSIGRRGASRRGHRRRRPTGSPSLSDQNEDELEGRCDSVISSNLSNRRQSRGSRPIRGREWDELLVDLDENSATPDLKPESKICRSHDTAVKSYREAMEAVGGSASRTNKRSAEDAGDAPRRGKRSRAPALIDADDSDWLVNDEAPVVNRGLKCPAFVRDQFETIGTRSSERINMATIRDRRSNEKLRDIGNVGNITVTEFHPSEFVSSTQIVSSKSTRSVKPSANTPKQTKEDPFTVATTSRKQAAVRTVSQTSPKVAIPPPRESAVSTHIKATEPLLPPPASQPITGSSGNTGSHGSHCSVKVAFADISVLVPVDDSSRSVAWLADEAYRRRQILTGKCAASSTNFSGSVGFRGADAVRLSTRDGALLLHTDRLRSVLPVLCQTPGTVIELLAELLHPESGASGSEPSLRPTTVSNSTAASVQPGSGIHVTPAHATNTVTAPLSQDHAGYILPRIVQTRQFKSLLEQVRRTGIADLSYLALGDQDCAIICDHLLAQGQLRAITELCLSGNALTTIVPSKTDSISGILAILVQMAPHLTSLQLAGNFFELNGILRTLDVLSRHLHPTDDELPVNRILLPRLQQLNISHNTLTASPIHCDGNSFMLEAATGKASTVHWTELIQRFSVVFPKLSKLQLVGCSLDAGQKDTSSTSLSIPESRVVGPSISALSDLDLSWNSQLSTSSLSTLLSTTSLAGLRALHLRGCSCHIGPLSIPISLPVDQITLASCTWSAHHMDKSVSTMTTRTTNNTTGFSAGDQLVLTLAQVMSKRVEWFRRYVESIDDRRQESGQCRRSFLSIPGE</sequence>
<dbReference type="Gene3D" id="3.10.20.90">
    <property type="entry name" value="Phosphatidylinositol 3-kinase Catalytic Subunit, Chain A, domain 1"/>
    <property type="match status" value="1"/>
</dbReference>
<organism evidence="6 7">
    <name type="scientific">Fasciola gigantica</name>
    <name type="common">Giant liver fluke</name>
    <dbReference type="NCBI Taxonomy" id="46835"/>
    <lineage>
        <taxon>Eukaryota</taxon>
        <taxon>Metazoa</taxon>
        <taxon>Spiralia</taxon>
        <taxon>Lophotrochozoa</taxon>
        <taxon>Platyhelminthes</taxon>
        <taxon>Trematoda</taxon>
        <taxon>Digenea</taxon>
        <taxon>Plagiorchiida</taxon>
        <taxon>Echinostomata</taxon>
        <taxon>Echinostomatoidea</taxon>
        <taxon>Fasciolidae</taxon>
        <taxon>Fasciola</taxon>
    </lineage>
</organism>
<dbReference type="PANTHER" id="PTHR46358:SF1">
    <property type="entry name" value="TONSOKU-LIKE PROTEIN"/>
    <property type="match status" value="1"/>
</dbReference>
<feature type="repeat" description="ANK" evidence="4">
    <location>
        <begin position="132"/>
        <end position="165"/>
    </location>
</feature>
<feature type="compositionally biased region" description="Polar residues" evidence="5">
    <location>
        <begin position="531"/>
        <end position="550"/>
    </location>
</feature>
<dbReference type="Pfam" id="PF12796">
    <property type="entry name" value="Ank_2"/>
    <property type="match status" value="1"/>
</dbReference>
<dbReference type="Gene3D" id="3.80.10.10">
    <property type="entry name" value="Ribonuclease Inhibitor"/>
    <property type="match status" value="2"/>
</dbReference>
<dbReference type="STRING" id="46835.A0A504YLB3"/>
<feature type="compositionally biased region" description="Low complexity" evidence="5">
    <location>
        <begin position="609"/>
        <end position="619"/>
    </location>
</feature>
<feature type="repeat" description="ANK" evidence="4">
    <location>
        <begin position="166"/>
        <end position="194"/>
    </location>
</feature>
<dbReference type="OrthoDB" id="5806726at2759"/>
<dbReference type="PANTHER" id="PTHR46358">
    <property type="entry name" value="TONSOKU-LIKE PROTEIN"/>
    <property type="match status" value="1"/>
</dbReference>
<feature type="region of interest" description="Disordered" evidence="5">
    <location>
        <begin position="531"/>
        <end position="619"/>
    </location>
</feature>
<comment type="subcellular location">
    <subcellularLocation>
        <location evidence="1">Nucleus</location>
    </subcellularLocation>
</comment>
<keyword evidence="2" id="KW-0677">Repeat</keyword>
<feature type="repeat" description="ANK" evidence="4">
    <location>
        <begin position="201"/>
        <end position="233"/>
    </location>
</feature>
<dbReference type="InterPro" id="IPR052311">
    <property type="entry name" value="MMS22L-TONSL_complex_comp"/>
</dbReference>
<dbReference type="GO" id="GO:0000724">
    <property type="term" value="P:double-strand break repair via homologous recombination"/>
    <property type="evidence" value="ECO:0007669"/>
    <property type="project" value="TreeGrafter"/>
</dbReference>
<dbReference type="InterPro" id="IPR002110">
    <property type="entry name" value="Ankyrin_rpt"/>
</dbReference>
<dbReference type="Gene3D" id="1.25.40.20">
    <property type="entry name" value="Ankyrin repeat-containing domain"/>
    <property type="match status" value="1"/>
</dbReference>
<feature type="region of interest" description="Disordered" evidence="5">
    <location>
        <begin position="723"/>
        <end position="746"/>
    </location>
</feature>
<feature type="region of interest" description="Disordered" evidence="5">
    <location>
        <begin position="280"/>
        <end position="355"/>
    </location>
</feature>
<evidence type="ECO:0000256" key="3">
    <source>
        <dbReference type="ARBA" id="ARBA00023242"/>
    </source>
</evidence>
<dbReference type="SUPFAM" id="SSF48403">
    <property type="entry name" value="Ankyrin repeat"/>
    <property type="match status" value="1"/>
</dbReference>
<accession>A0A504YLB3</accession>
<dbReference type="PROSITE" id="PS50297">
    <property type="entry name" value="ANK_REP_REGION"/>
    <property type="match status" value="2"/>
</dbReference>
<dbReference type="InterPro" id="IPR032675">
    <property type="entry name" value="LRR_dom_sf"/>
</dbReference>
<feature type="compositionally biased region" description="Basic residues" evidence="5">
    <location>
        <begin position="328"/>
        <end position="339"/>
    </location>
</feature>
<evidence type="ECO:0000256" key="1">
    <source>
        <dbReference type="ARBA" id="ARBA00004123"/>
    </source>
</evidence>
<keyword evidence="7" id="KW-1185">Reference proteome</keyword>
<evidence type="ECO:0000313" key="7">
    <source>
        <dbReference type="Proteomes" id="UP000316759"/>
    </source>
</evidence>
<dbReference type="SUPFAM" id="SSF52047">
    <property type="entry name" value="RNI-like"/>
    <property type="match status" value="1"/>
</dbReference>
<feature type="compositionally biased region" description="Polar residues" evidence="5">
    <location>
        <begin position="725"/>
        <end position="746"/>
    </location>
</feature>
<reference evidence="6 7" key="1">
    <citation type="submission" date="2019-04" db="EMBL/GenBank/DDBJ databases">
        <title>Annotation for the trematode Fasciola gigantica.</title>
        <authorList>
            <person name="Choi Y.-J."/>
        </authorList>
    </citation>
    <scope>NUCLEOTIDE SEQUENCE [LARGE SCALE GENOMIC DNA]</scope>
    <source>
        <strain evidence="6">Uganda_cow_1</strain>
    </source>
</reference>
<evidence type="ECO:0000256" key="4">
    <source>
        <dbReference type="PROSITE-ProRule" id="PRU00023"/>
    </source>
</evidence>